<evidence type="ECO:0000256" key="2">
    <source>
        <dbReference type="ARBA" id="ARBA00007708"/>
    </source>
</evidence>
<dbReference type="PROSITE" id="PS50909">
    <property type="entry name" value="GAT"/>
    <property type="match status" value="1"/>
</dbReference>
<evidence type="ECO:0000256" key="1">
    <source>
        <dbReference type="ARBA" id="ARBA00004170"/>
    </source>
</evidence>
<dbReference type="InterPro" id="IPR036397">
    <property type="entry name" value="RNaseH_sf"/>
</dbReference>
<accession>A0A7J0GYT3</accession>
<dbReference type="CDD" id="cd06222">
    <property type="entry name" value="RNase_H_like"/>
    <property type="match status" value="1"/>
</dbReference>
<comment type="subcellular location">
    <subcellularLocation>
        <location evidence="1">Membrane</location>
        <topology evidence="1">Peripheral membrane protein</topology>
    </subcellularLocation>
</comment>
<dbReference type="GO" id="GO:0003676">
    <property type="term" value="F:nucleic acid binding"/>
    <property type="evidence" value="ECO:0007669"/>
    <property type="project" value="InterPro"/>
</dbReference>
<dbReference type="InterPro" id="IPR044836">
    <property type="entry name" value="TOL_plant"/>
</dbReference>
<dbReference type="Pfam" id="PF03127">
    <property type="entry name" value="GAT"/>
    <property type="match status" value="1"/>
</dbReference>
<dbReference type="InterPro" id="IPR004152">
    <property type="entry name" value="GAT_dom"/>
</dbReference>
<dbReference type="GO" id="GO:0016020">
    <property type="term" value="C:membrane"/>
    <property type="evidence" value="ECO:0007669"/>
    <property type="project" value="UniProtKB-SubCell"/>
</dbReference>
<dbReference type="Proteomes" id="UP000585474">
    <property type="component" value="Unassembled WGS sequence"/>
</dbReference>
<comment type="caution">
    <text evidence="5">The sequence shown here is derived from an EMBL/GenBank/DDBJ whole genome shotgun (WGS) entry which is preliminary data.</text>
</comment>
<proteinExistence type="inferred from homology"/>
<comment type="similarity">
    <text evidence="2">Belongs to the TOM1 family.</text>
</comment>
<keyword evidence="3" id="KW-0472">Membrane</keyword>
<organism evidence="5 6">
    <name type="scientific">Actinidia rufa</name>
    <dbReference type="NCBI Taxonomy" id="165716"/>
    <lineage>
        <taxon>Eukaryota</taxon>
        <taxon>Viridiplantae</taxon>
        <taxon>Streptophyta</taxon>
        <taxon>Embryophyta</taxon>
        <taxon>Tracheophyta</taxon>
        <taxon>Spermatophyta</taxon>
        <taxon>Magnoliopsida</taxon>
        <taxon>eudicotyledons</taxon>
        <taxon>Gunneridae</taxon>
        <taxon>Pentapetalae</taxon>
        <taxon>asterids</taxon>
        <taxon>Ericales</taxon>
        <taxon>Actinidiaceae</taxon>
        <taxon>Actinidia</taxon>
    </lineage>
</organism>
<dbReference type="InterPro" id="IPR012337">
    <property type="entry name" value="RNaseH-like_sf"/>
</dbReference>
<dbReference type="Pfam" id="PF13456">
    <property type="entry name" value="RVT_3"/>
    <property type="match status" value="1"/>
</dbReference>
<dbReference type="GO" id="GO:0043130">
    <property type="term" value="F:ubiquitin binding"/>
    <property type="evidence" value="ECO:0007669"/>
    <property type="project" value="InterPro"/>
</dbReference>
<protein>
    <submittedName>
        <fullName evidence="5">Target of Myb protein 1</fullName>
    </submittedName>
</protein>
<dbReference type="Gene3D" id="1.20.58.160">
    <property type="match status" value="1"/>
</dbReference>
<dbReference type="GO" id="GO:0004523">
    <property type="term" value="F:RNA-DNA hybrid ribonuclease activity"/>
    <property type="evidence" value="ECO:0007669"/>
    <property type="project" value="InterPro"/>
</dbReference>
<dbReference type="SUPFAM" id="SSF53098">
    <property type="entry name" value="Ribonuclease H-like"/>
    <property type="match status" value="1"/>
</dbReference>
<dbReference type="GO" id="GO:0043328">
    <property type="term" value="P:protein transport to vacuole involved in ubiquitin-dependent protein catabolic process via the multivesicular body sorting pathway"/>
    <property type="evidence" value="ECO:0007669"/>
    <property type="project" value="InterPro"/>
</dbReference>
<keyword evidence="6" id="KW-1185">Reference proteome</keyword>
<dbReference type="SUPFAM" id="SSF89009">
    <property type="entry name" value="GAT-like domain"/>
    <property type="match status" value="1"/>
</dbReference>
<dbReference type="GO" id="GO:0035091">
    <property type="term" value="F:phosphatidylinositol binding"/>
    <property type="evidence" value="ECO:0007669"/>
    <property type="project" value="InterPro"/>
</dbReference>
<dbReference type="EMBL" id="BJWL01000025">
    <property type="protein sequence ID" value="GFZ15966.1"/>
    <property type="molecule type" value="Genomic_DNA"/>
</dbReference>
<evidence type="ECO:0000259" key="4">
    <source>
        <dbReference type="PROSITE" id="PS50909"/>
    </source>
</evidence>
<dbReference type="Gene3D" id="3.30.420.10">
    <property type="entry name" value="Ribonuclease H-like superfamily/Ribonuclease H"/>
    <property type="match status" value="1"/>
</dbReference>
<dbReference type="InterPro" id="IPR038425">
    <property type="entry name" value="GAT_sf"/>
</dbReference>
<evidence type="ECO:0000313" key="5">
    <source>
        <dbReference type="EMBL" id="GFZ15966.1"/>
    </source>
</evidence>
<gene>
    <name evidence="5" type="ORF">Acr_25g0003750</name>
</gene>
<dbReference type="AlphaFoldDB" id="A0A7J0GYT3"/>
<dbReference type="PANTHER" id="PTHR46646:SF1">
    <property type="entry name" value="TOM1-LIKE PROTEIN 1"/>
    <property type="match status" value="1"/>
</dbReference>
<dbReference type="OrthoDB" id="1735807at2759"/>
<dbReference type="GO" id="GO:0005737">
    <property type="term" value="C:cytoplasm"/>
    <property type="evidence" value="ECO:0007669"/>
    <property type="project" value="UniProtKB-ARBA"/>
</dbReference>
<name>A0A7J0GYT3_9ERIC</name>
<reference evidence="5 6" key="1">
    <citation type="submission" date="2019-07" db="EMBL/GenBank/DDBJ databases">
        <title>De Novo Assembly of kiwifruit Actinidia rufa.</title>
        <authorList>
            <person name="Sugita-Konishi S."/>
            <person name="Sato K."/>
            <person name="Mori E."/>
            <person name="Abe Y."/>
            <person name="Kisaki G."/>
            <person name="Hamano K."/>
            <person name="Suezawa K."/>
            <person name="Otani M."/>
            <person name="Fukuda T."/>
            <person name="Manabe T."/>
            <person name="Gomi K."/>
            <person name="Tabuchi M."/>
            <person name="Akimitsu K."/>
            <person name="Kataoka I."/>
        </authorList>
    </citation>
    <scope>NUCLEOTIDE SEQUENCE [LARGE SCALE GENOMIC DNA]</scope>
    <source>
        <strain evidence="6">cv. Fuchu</strain>
    </source>
</reference>
<evidence type="ECO:0000256" key="3">
    <source>
        <dbReference type="ARBA" id="ARBA00023136"/>
    </source>
</evidence>
<evidence type="ECO:0000313" key="6">
    <source>
        <dbReference type="Proteomes" id="UP000585474"/>
    </source>
</evidence>
<dbReference type="InterPro" id="IPR044730">
    <property type="entry name" value="RNase_H-like_dom_plant"/>
</dbReference>
<feature type="domain" description="GAT" evidence="4">
    <location>
        <begin position="95"/>
        <end position="186"/>
    </location>
</feature>
<dbReference type="PANTHER" id="PTHR46646">
    <property type="entry name" value="TOM1-LIKE PROTEIN 1"/>
    <property type="match status" value="1"/>
</dbReference>
<dbReference type="InterPro" id="IPR002156">
    <property type="entry name" value="RNaseH_domain"/>
</dbReference>
<sequence length="250" mass="28809">MVSSSSSSMDQSKTDGAGRGWVLIRSHKEWLMHFRHQVGQADATMAEFWAIWLGMKLAWEQGYSKVILESNSAEAVQLINHLEVAKSNCNLGCEVQLMRNMDWSMRYGWFDMRLIPVMSEDEFSFQCWICWQDDLTATLVQQCRQSQYTVQRIIETAGDNEALLFEALNVNDEIQKVLSRYEDLKKPSVVPQEPEPAMIPVAVEPDDAPHVGKEDALIRKPTSSRSGGHNDEMMDDLDEMIFWQENWWNI</sequence>